<accession>A0ABM8I132</accession>
<dbReference type="PIRSF" id="PIRSF500217">
    <property type="entry name" value="AlgI"/>
    <property type="match status" value="1"/>
</dbReference>
<organism evidence="9 10">
    <name type="scientific">Claveliimonas bilis</name>
    <dbReference type="NCBI Taxonomy" id="3028070"/>
    <lineage>
        <taxon>Bacteria</taxon>
        <taxon>Bacillati</taxon>
        <taxon>Bacillota</taxon>
        <taxon>Clostridia</taxon>
        <taxon>Lachnospirales</taxon>
        <taxon>Lachnospiraceae</taxon>
        <taxon>Claveliimonas</taxon>
    </lineage>
</organism>
<feature type="transmembrane region" description="Helical" evidence="8">
    <location>
        <begin position="29"/>
        <end position="52"/>
    </location>
</feature>
<evidence type="ECO:0000313" key="10">
    <source>
        <dbReference type="Proteomes" id="UP001305815"/>
    </source>
</evidence>
<proteinExistence type="inferred from homology"/>
<keyword evidence="10" id="KW-1185">Reference proteome</keyword>
<protein>
    <submittedName>
        <fullName evidence="9">Alginate O-acetyltransferase</fullName>
    </submittedName>
</protein>
<keyword evidence="4 8" id="KW-0812">Transmembrane</keyword>
<evidence type="ECO:0000256" key="5">
    <source>
        <dbReference type="ARBA" id="ARBA00022989"/>
    </source>
</evidence>
<feature type="transmembrane region" description="Helical" evidence="8">
    <location>
        <begin position="136"/>
        <end position="159"/>
    </location>
</feature>
<evidence type="ECO:0000256" key="7">
    <source>
        <dbReference type="PIRNR" id="PIRNR016636"/>
    </source>
</evidence>
<feature type="transmembrane region" description="Helical" evidence="8">
    <location>
        <begin position="369"/>
        <end position="389"/>
    </location>
</feature>
<dbReference type="InterPro" id="IPR028362">
    <property type="entry name" value="AlgI"/>
</dbReference>
<keyword evidence="6 7" id="KW-0472">Membrane</keyword>
<comment type="subcellular location">
    <subcellularLocation>
        <location evidence="1">Cell membrane</location>
        <topology evidence="1">Multi-pass membrane protein</topology>
    </subcellularLocation>
</comment>
<evidence type="ECO:0000313" key="9">
    <source>
        <dbReference type="EMBL" id="BDZ76488.1"/>
    </source>
</evidence>
<keyword evidence="5 8" id="KW-1133">Transmembrane helix</keyword>
<reference evidence="10" key="1">
    <citation type="journal article" date="2023" name="Int. J. Syst. Evol. Microbiol.">
        <title>Claveliimonas bilis gen. nov., sp. nov., deoxycholic acid-producing bacteria isolated from human faeces, and reclassification of Sellimonas monacensis Zenner et al. 2021 as Claveliimonas monacensis comb. nov.</title>
        <authorList>
            <person name="Hisatomi A."/>
            <person name="Kastawa N.W.E.P.G."/>
            <person name="Song I."/>
            <person name="Ohkuma M."/>
            <person name="Fukiya S."/>
            <person name="Sakamoto M."/>
        </authorList>
    </citation>
    <scope>NUCLEOTIDE SEQUENCE [LARGE SCALE GENOMIC DNA]</scope>
    <source>
        <strain evidence="10">12BBH14</strain>
    </source>
</reference>
<dbReference type="InterPro" id="IPR024194">
    <property type="entry name" value="Ac/AlaTfrase_AlgI/DltB"/>
</dbReference>
<keyword evidence="7" id="KW-0808">Transferase</keyword>
<feature type="transmembrane region" description="Helical" evidence="8">
    <location>
        <begin position="97"/>
        <end position="116"/>
    </location>
</feature>
<dbReference type="Pfam" id="PF03062">
    <property type="entry name" value="MBOAT"/>
    <property type="match status" value="1"/>
</dbReference>
<keyword evidence="7" id="KW-0012">Acyltransferase</keyword>
<feature type="transmembrane region" description="Helical" evidence="8">
    <location>
        <begin position="500"/>
        <end position="519"/>
    </location>
</feature>
<keyword evidence="3 7" id="KW-1003">Cell membrane</keyword>
<gene>
    <name evidence="9" type="ORF">Lac1_06710</name>
</gene>
<dbReference type="PANTHER" id="PTHR13285">
    <property type="entry name" value="ACYLTRANSFERASE"/>
    <property type="match status" value="1"/>
</dbReference>
<dbReference type="Proteomes" id="UP001305815">
    <property type="component" value="Chromosome"/>
</dbReference>
<evidence type="ECO:0000256" key="4">
    <source>
        <dbReference type="ARBA" id="ARBA00022692"/>
    </source>
</evidence>
<dbReference type="InterPro" id="IPR051085">
    <property type="entry name" value="MB_O-acyltransferase"/>
</dbReference>
<evidence type="ECO:0000256" key="1">
    <source>
        <dbReference type="ARBA" id="ARBA00004651"/>
    </source>
</evidence>
<name>A0ABM8I132_9FIRM</name>
<feature type="transmembrane region" description="Helical" evidence="8">
    <location>
        <begin position="410"/>
        <end position="427"/>
    </location>
</feature>
<dbReference type="PIRSF" id="PIRSF016636">
    <property type="entry name" value="AlgI_DltB"/>
    <property type="match status" value="1"/>
</dbReference>
<evidence type="ECO:0000256" key="3">
    <source>
        <dbReference type="ARBA" id="ARBA00022475"/>
    </source>
</evidence>
<dbReference type="InterPro" id="IPR004299">
    <property type="entry name" value="MBOAT_fam"/>
</dbReference>
<evidence type="ECO:0000256" key="2">
    <source>
        <dbReference type="ARBA" id="ARBA00010323"/>
    </source>
</evidence>
<dbReference type="PANTHER" id="PTHR13285:SF18">
    <property type="entry name" value="PROTEIN-CYSTEINE N-PALMITOYLTRANSFERASE RASP"/>
    <property type="match status" value="1"/>
</dbReference>
<evidence type="ECO:0000256" key="8">
    <source>
        <dbReference type="SAM" id="Phobius"/>
    </source>
</evidence>
<dbReference type="RefSeq" id="WP_316266228.1">
    <property type="nucleotide sequence ID" value="NZ_AP027742.1"/>
</dbReference>
<evidence type="ECO:0000256" key="6">
    <source>
        <dbReference type="ARBA" id="ARBA00023136"/>
    </source>
</evidence>
<comment type="similarity">
    <text evidence="2 7">Belongs to the membrane-bound acyltransferase family.</text>
</comment>
<sequence length="529" mass="60641">MAYHTSIYLFLFLPAVLLAYQLTPEKVRWVTLVLSGYIFFWSISGKLVLYLIGTTLVTHYIGVWISSVKLECKIAVSEAPGEERNQIKKQYKRREKMILAGGIILLLSALLYLKYYNFFAQNVNRVLETAGSEFALQAKVLILPIGISFYTLQAIGYMVDVYWGKINGLEQPPGKIALFLGFFPQIMEGPISMYSQTADRLWEGNPLKGENLSKGSVRILWGLFKKMIIADRLFILVQAVFEHYENYHGVMIAVAAVAYTVQLYMEFSGCMDIIIGSGRMFGVVLPENFCQPFASRNAAEFWRRWHITLGVWFKTYIFYPVSVSVLVKKWNKFGKAHLGKYITKLGVSAFCLFPVWLCNGLWHGAKWSYIFYGMYYFTILLAGIALEPVRMKTVRLLHLNEQAFYYRTMQIMKTWVIIFTGELFFRANGLRAGVRMFRSMFQNFEVQRLWDGTLLNLGLDKADYMAILIGCIVVAVVGIIKEKNLLEEGMGKLHLPVRWAIYYALILAIIIFGAYGIGYQQVDMIYAGF</sequence>
<dbReference type="EMBL" id="AP027742">
    <property type="protein sequence ID" value="BDZ76488.1"/>
    <property type="molecule type" value="Genomic_DNA"/>
</dbReference>
<feature type="transmembrane region" description="Helical" evidence="8">
    <location>
        <begin position="464"/>
        <end position="480"/>
    </location>
</feature>
<feature type="transmembrane region" description="Helical" evidence="8">
    <location>
        <begin position="7"/>
        <end position="23"/>
    </location>
</feature>
<feature type="transmembrane region" description="Helical" evidence="8">
    <location>
        <begin position="338"/>
        <end position="357"/>
    </location>
</feature>